<evidence type="ECO:0000313" key="2">
    <source>
        <dbReference type="EMBL" id="RTG91452.1"/>
    </source>
</evidence>
<gene>
    <name evidence="2" type="ORF">DC041_0011050</name>
</gene>
<dbReference type="EMBL" id="QMKO01000068">
    <property type="protein sequence ID" value="RTG91452.1"/>
    <property type="molecule type" value="Genomic_DNA"/>
</dbReference>
<protein>
    <submittedName>
        <fullName evidence="2">RNA binding protein fox-1</fullName>
    </submittedName>
</protein>
<accession>A0A430QUT3</accession>
<proteinExistence type="predicted"/>
<feature type="non-terminal residue" evidence="2">
    <location>
        <position position="1"/>
    </location>
</feature>
<dbReference type="STRING" id="6184.A0A430QUT3"/>
<reference evidence="2 3" key="1">
    <citation type="journal article" date="2019" name="PLoS Pathog.">
        <title>Genome sequence of the bovine parasite Schistosoma bovis Tanzania.</title>
        <authorList>
            <person name="Oey H."/>
            <person name="Zakrzewski M."/>
            <person name="Gobert G."/>
            <person name="Gravermann K."/>
            <person name="Stoye J."/>
            <person name="Jones M."/>
            <person name="Mcmanus D."/>
            <person name="Krause L."/>
        </authorList>
    </citation>
    <scope>NUCLEOTIDE SEQUENCE [LARGE SCALE GENOMIC DNA]</scope>
    <source>
        <strain evidence="2 3">TAN1997</strain>
    </source>
</reference>
<organism evidence="2 3">
    <name type="scientific">Schistosoma bovis</name>
    <name type="common">Blood fluke</name>
    <dbReference type="NCBI Taxonomy" id="6184"/>
    <lineage>
        <taxon>Eukaryota</taxon>
        <taxon>Metazoa</taxon>
        <taxon>Spiralia</taxon>
        <taxon>Lophotrochozoa</taxon>
        <taxon>Platyhelminthes</taxon>
        <taxon>Trematoda</taxon>
        <taxon>Digenea</taxon>
        <taxon>Strigeidida</taxon>
        <taxon>Schistosomatoidea</taxon>
        <taxon>Schistosomatidae</taxon>
        <taxon>Schistosoma</taxon>
    </lineage>
</organism>
<comment type="caution">
    <text evidence="2">The sequence shown here is derived from an EMBL/GenBank/DDBJ whole genome shotgun (WGS) entry which is preliminary data.</text>
</comment>
<feature type="chain" id="PRO_5019483113" evidence="1">
    <location>
        <begin position="23"/>
        <end position="442"/>
    </location>
</feature>
<evidence type="ECO:0000313" key="3">
    <source>
        <dbReference type="Proteomes" id="UP000290809"/>
    </source>
</evidence>
<evidence type="ECO:0000256" key="1">
    <source>
        <dbReference type="SAM" id="SignalP"/>
    </source>
</evidence>
<dbReference type="AlphaFoldDB" id="A0A430QUT3"/>
<sequence length="442" mass="43661">LTYVPFGCSVILAATTLRGVRALVPSTSSTAAIAAAAAALRGAAGITCGLPVVSMPTPGNLASMVVGSGLGGLLQNQACFAATNPTLTNIAAMPAGNTFNANQALLAAAMASASGTPVNYNPAAAAAFCLAGADPNTAALLASYAAAAFGGIGSPSPGCLGTNNGPVSGTTPSTAIQTFGSPSQAPGLTNSLAAMAMFPQTGTLLGPNGHTPLVQWFDPSSNMGVELELQHRIQQQQQQIQANQRALAAAVAAGFTPVSLPATNTIENLTGSISGNPVGLCGAFSSSCSVAANMLRAFSNSTNSFNATNLTSNRSVTSNSNVLVSSASGNGAHTSISASQVAVSGSNTPGVVQASLSGTNQPAIAAAAAAAAAVASQHFPTQTSVSPTVMSYLPDLNAAAAAAASMDPYLNRLAAGYAINNAVVTTPAIYRTNSSYQRFSPY</sequence>
<name>A0A430QUT3_SCHBO</name>
<dbReference type="Proteomes" id="UP000290809">
    <property type="component" value="Unassembled WGS sequence"/>
</dbReference>
<keyword evidence="1" id="KW-0732">Signal</keyword>
<feature type="signal peptide" evidence="1">
    <location>
        <begin position="1"/>
        <end position="22"/>
    </location>
</feature>
<keyword evidence="3" id="KW-1185">Reference proteome</keyword>